<organism evidence="1 2">
    <name type="scientific">Pleurotus cornucopiae</name>
    <name type="common">Cornucopia mushroom</name>
    <dbReference type="NCBI Taxonomy" id="5321"/>
    <lineage>
        <taxon>Eukaryota</taxon>
        <taxon>Fungi</taxon>
        <taxon>Dikarya</taxon>
        <taxon>Basidiomycota</taxon>
        <taxon>Agaricomycotina</taxon>
        <taxon>Agaricomycetes</taxon>
        <taxon>Agaricomycetidae</taxon>
        <taxon>Agaricales</taxon>
        <taxon>Pleurotineae</taxon>
        <taxon>Pleurotaceae</taxon>
        <taxon>Pleurotus</taxon>
    </lineage>
</organism>
<name>A0ACB7J0B0_PLECO</name>
<reference evidence="1 2" key="1">
    <citation type="journal article" date="2021" name="Appl. Environ. Microbiol.">
        <title>Genetic linkage and physical mapping for an oyster mushroom Pleurotus cornucopiae and QTL analysis for the trait cap color.</title>
        <authorList>
            <person name="Zhang Y."/>
            <person name="Gao W."/>
            <person name="Sonnenberg A."/>
            <person name="Chen Q."/>
            <person name="Zhang J."/>
            <person name="Huang C."/>
        </authorList>
    </citation>
    <scope>NUCLEOTIDE SEQUENCE [LARGE SCALE GENOMIC DNA]</scope>
    <source>
        <strain evidence="1">CCMSSC00406</strain>
    </source>
</reference>
<dbReference type="Proteomes" id="UP000824881">
    <property type="component" value="Unassembled WGS sequence"/>
</dbReference>
<keyword evidence="2" id="KW-1185">Reference proteome</keyword>
<sequence length="1288" mass="141365">MDQLRAAIFYRHSPAIFTSASAALAFLTFLSATPSFLPLVFLVATTQVYARLILYRRFRILRATVLWFGITTGMSIGQIMPSLHALVTPGTSIGVLLGLSSVSSLITLLIIFIDVRVCLQLNSPWSQLTIFPALWASLWSSVSYASPFGRLAIWSPIVSVDQYRWLLPFVGPTGIDWIVGAWAAVLSQAFGAWLMGPDKHEDAPLLVEVDSQDNSSDKLTSRAAIYLVGLLGLFTIPSFVLVSTPLPIESSRTTPLSVGCVIPSYHRYKHRHLVLHDFIEESKKLASAHIILWPEGAVSFRDSEERDEAFKNISSLVSRAHVAVSFEEFYSEISNPRVSHRRTGMALIAPNDPIPRFVYYKRHLVPIAESFSMTHSDVPPAMYTMLLPAPPGYNKTDWAPPPSYTRPIDVTASICLDFSAPSPFFNLGSRPGLILGPARTWHRTVGLAMWEQAKQRADEVGGTLLWCDGGEGGVSGVAGHGLTEVTQVGEGSWKRDIGIPYPLRRRRTLYAAVGDVPVLVFFYIVVGLGMARSVRRLPALSISLPRFTELKRDIRAMIRARQGDPEQQPLLSRFAQSLRGLRNSTAFHPTTLFTKPRRDSVADDDTDDFQRISRDDFTSSISSALPASGSSSTVDHHRASPPPSPPHTVFSRLANVSRLSLHPLLPGKPRRRAKLPFLSRSSAQDEQDDPEFVADLVAEFPAPPTFIPTPVSSTFSTIPPPPASVPFETSSPTVSFDPFDTEHRDSGRRELFSFHSSNPPETPLSEVAPSIASKSSSFRRFASLTATVIRTSFHTPISEISTSYSPSTKLRSRPASAPPASGPYIPFDHFAAPRTLPIFEFTLAEEPEEAPAPCYELVSPLDLTASPSPFLTAESLGGISARTSFIPPSPSWLSRNVGNFGTSDFSPISPEAHQSPLQSLSLPPLPIPPLITISSADSPPLSPLEISGVQTDQELILSTPSTLVSTSISRQPSISSVSQASTRSRRSTRDLREKENQSPKGVSRLPSIKRSGSFSTAHNIGLSASSFINSDRNRSLVPYISLQTKFPRAASSSSLAPASPNTRSLASYTSPPPYLPEIFIPSVEQSTPPNFDLKLPSLPEGFKLVLDTLCKEAGFFTSPVSNMDFAGKRNDVVDIGGDWDYSDRQWFQNPPSHPPPPPVAEPMPPYVPSPQVIELNKDFEIALDAAPNVLYGKYKQYGQLGVLGWCAEFSELIDALKDLGFSGNMFVTTRQSALKACEDILKLKLDIQMQIIVMYLSSQVARLRRFLDGEKQWDDYPVTEFPMDPRNS</sequence>
<dbReference type="EMBL" id="WQMT02000005">
    <property type="protein sequence ID" value="KAG9222606.1"/>
    <property type="molecule type" value="Genomic_DNA"/>
</dbReference>
<proteinExistence type="predicted"/>
<comment type="caution">
    <text evidence="1">The sequence shown here is derived from an EMBL/GenBank/DDBJ whole genome shotgun (WGS) entry which is preliminary data.</text>
</comment>
<gene>
    <name evidence="1" type="ORF">CCMSSC00406_0004520</name>
</gene>
<evidence type="ECO:0000313" key="1">
    <source>
        <dbReference type="EMBL" id="KAG9222606.1"/>
    </source>
</evidence>
<evidence type="ECO:0000313" key="2">
    <source>
        <dbReference type="Proteomes" id="UP000824881"/>
    </source>
</evidence>
<protein>
    <submittedName>
        <fullName evidence="1">Uncharacterized protein</fullName>
    </submittedName>
</protein>
<accession>A0ACB7J0B0</accession>